<dbReference type="Proteomes" id="UP000827724">
    <property type="component" value="Unassembled WGS sequence"/>
</dbReference>
<dbReference type="InterPro" id="IPR032675">
    <property type="entry name" value="LRR_dom_sf"/>
</dbReference>
<feature type="compositionally biased region" description="Acidic residues" evidence="1">
    <location>
        <begin position="556"/>
        <end position="566"/>
    </location>
</feature>
<feature type="compositionally biased region" description="Basic residues" evidence="1">
    <location>
        <begin position="531"/>
        <end position="547"/>
    </location>
</feature>
<comment type="caution">
    <text evidence="2">The sequence shown here is derived from an EMBL/GenBank/DDBJ whole genome shotgun (WGS) entry which is preliminary data.</text>
</comment>
<proteinExistence type="predicted"/>
<keyword evidence="3" id="KW-1185">Reference proteome</keyword>
<accession>A0A9P8QLP7</accession>
<dbReference type="Gene3D" id="3.80.10.10">
    <property type="entry name" value="Ribonuclease Inhibitor"/>
    <property type="match status" value="1"/>
</dbReference>
<organism evidence="2 3">
    <name type="scientific">Trichoderma cornu-damae</name>
    <dbReference type="NCBI Taxonomy" id="654480"/>
    <lineage>
        <taxon>Eukaryota</taxon>
        <taxon>Fungi</taxon>
        <taxon>Dikarya</taxon>
        <taxon>Ascomycota</taxon>
        <taxon>Pezizomycotina</taxon>
        <taxon>Sordariomycetes</taxon>
        <taxon>Hypocreomycetidae</taxon>
        <taxon>Hypocreales</taxon>
        <taxon>Hypocreaceae</taxon>
        <taxon>Trichoderma</taxon>
    </lineage>
</organism>
<evidence type="ECO:0000313" key="3">
    <source>
        <dbReference type="Proteomes" id="UP000827724"/>
    </source>
</evidence>
<evidence type="ECO:0000256" key="1">
    <source>
        <dbReference type="SAM" id="MobiDB-lite"/>
    </source>
</evidence>
<reference evidence="2" key="1">
    <citation type="submission" date="2021-08" db="EMBL/GenBank/DDBJ databases">
        <title>Chromosome-Level Trichoderma cornu-damae using Hi-C Data.</title>
        <authorList>
            <person name="Kim C.S."/>
        </authorList>
    </citation>
    <scope>NUCLEOTIDE SEQUENCE</scope>
    <source>
        <strain evidence="2">KA19-0412C</strain>
    </source>
</reference>
<dbReference type="EMBL" id="JAIWOZ010000005">
    <property type="protein sequence ID" value="KAH6604978.1"/>
    <property type="molecule type" value="Genomic_DNA"/>
</dbReference>
<evidence type="ECO:0000313" key="2">
    <source>
        <dbReference type="EMBL" id="KAH6604978.1"/>
    </source>
</evidence>
<gene>
    <name evidence="2" type="ORF">Trco_006685</name>
</gene>
<protein>
    <submittedName>
        <fullName evidence="2">Uncharacterized protein</fullName>
    </submittedName>
</protein>
<dbReference type="SUPFAM" id="SSF52047">
    <property type="entry name" value="RNI-like"/>
    <property type="match status" value="1"/>
</dbReference>
<dbReference type="AlphaFoldDB" id="A0A9P8QLP7"/>
<name>A0A9P8QLP7_9HYPO</name>
<feature type="region of interest" description="Disordered" evidence="1">
    <location>
        <begin position="492"/>
        <end position="588"/>
    </location>
</feature>
<feature type="compositionally biased region" description="Basic and acidic residues" evidence="1">
    <location>
        <begin position="520"/>
        <end position="530"/>
    </location>
</feature>
<feature type="compositionally biased region" description="Low complexity" evidence="1">
    <location>
        <begin position="567"/>
        <end position="577"/>
    </location>
</feature>
<sequence length="641" mass="72476">MPNPQAAAPSIEGAPESQLRMAGRQMGKGRLAHASTSPGKRRQAISRSIDEVPPVRGPDWTDPRIPYHFWVDVFLHARGEGGADASNTLWLLQVATSCMLLSEPALTAIYRCPVIRHPSRAKRLASLLERCPAQTRFNYRTKIEFLHINIHVVPQVIIYQLIRPLARLKELIFYTPTDQPPYRKLETHVRWRYSEDIFLALASPLGDSNALVGKPAPTSLKSWEWSGSLLGGYVANFSSILRVHQMPSFARLTRLSFTNFQVPSLRNAQSRPENAGDDLQGHLGDDAAIDAIADAIAQLKYLKHLVFESSTIMTDRLLPLLPRHLIHLELINCWEIKSEDLAMFLATHGSSLRALTLMHNQSLNLAFLTSLAGVCPNLRELHMNMSYYRHHDSLNDGDPMYDFALLPNQVPKWPPSIRVIDIEHIRSWSVDTAQMFIQSLVGNAGNLPNLRHLVIKTMLDIPWQARAALRSKLRPMVERVFLRAVEPPLDGMALQQTSDAHGPLKSRKRKRSGSSISPLRRSDRIEEHARSSHRHPRRANMSHRLRLGRPLYREPETDEDEFDITESSDSAASESQQMPAPDAQPEPPVQGLCDTVSIVFDNQKLRELQYGMEDFLTDDDESSGEEWDGDHDDEYDFAIAF</sequence>
<dbReference type="OrthoDB" id="5395390at2759"/>
<feature type="region of interest" description="Disordered" evidence="1">
    <location>
        <begin position="1"/>
        <end position="57"/>
    </location>
</feature>